<name>A0A2P2MBZ5_RHIMU</name>
<organism evidence="2">
    <name type="scientific">Rhizophora mucronata</name>
    <name type="common">Asiatic mangrove</name>
    <dbReference type="NCBI Taxonomy" id="61149"/>
    <lineage>
        <taxon>Eukaryota</taxon>
        <taxon>Viridiplantae</taxon>
        <taxon>Streptophyta</taxon>
        <taxon>Embryophyta</taxon>
        <taxon>Tracheophyta</taxon>
        <taxon>Spermatophyta</taxon>
        <taxon>Magnoliopsida</taxon>
        <taxon>eudicotyledons</taxon>
        <taxon>Gunneridae</taxon>
        <taxon>Pentapetalae</taxon>
        <taxon>rosids</taxon>
        <taxon>fabids</taxon>
        <taxon>Malpighiales</taxon>
        <taxon>Rhizophoraceae</taxon>
        <taxon>Rhizophora</taxon>
    </lineage>
</organism>
<dbReference type="AlphaFoldDB" id="A0A2P2MBZ5"/>
<keyword evidence="1" id="KW-0472">Membrane</keyword>
<reference evidence="2" key="1">
    <citation type="submission" date="2018-02" db="EMBL/GenBank/DDBJ databases">
        <title>Rhizophora mucronata_Transcriptome.</title>
        <authorList>
            <person name="Meera S.P."/>
            <person name="Sreeshan A."/>
            <person name="Augustine A."/>
        </authorList>
    </citation>
    <scope>NUCLEOTIDE SEQUENCE</scope>
    <source>
        <tissue evidence="2">Leaf</tissue>
    </source>
</reference>
<sequence>MTSVLLGMNLRLNFSLSLLIVFDFVFILHEFICASKACFFGLVRQEIALVLYQNRSIQFVTATRKDHKNNVQNSFVVSNY</sequence>
<evidence type="ECO:0000256" key="1">
    <source>
        <dbReference type="SAM" id="Phobius"/>
    </source>
</evidence>
<keyword evidence="1" id="KW-0812">Transmembrane</keyword>
<dbReference type="EMBL" id="GGEC01047273">
    <property type="protein sequence ID" value="MBX27757.1"/>
    <property type="molecule type" value="Transcribed_RNA"/>
</dbReference>
<keyword evidence="1" id="KW-1133">Transmembrane helix</keyword>
<feature type="transmembrane region" description="Helical" evidence="1">
    <location>
        <begin position="12"/>
        <end position="32"/>
    </location>
</feature>
<accession>A0A2P2MBZ5</accession>
<evidence type="ECO:0000313" key="2">
    <source>
        <dbReference type="EMBL" id="MBX27757.1"/>
    </source>
</evidence>
<proteinExistence type="predicted"/>
<protein>
    <submittedName>
        <fullName evidence="2">Uncharacterized protein</fullName>
    </submittedName>
</protein>